<dbReference type="EMBL" id="UYYB01025334">
    <property type="protein sequence ID" value="VDM72433.1"/>
    <property type="molecule type" value="Genomic_DNA"/>
</dbReference>
<accession>A0A3P7IX10</accession>
<name>A0A3P7IX10_STRVU</name>
<organism evidence="1 2">
    <name type="scientific">Strongylus vulgaris</name>
    <name type="common">Blood worm</name>
    <dbReference type="NCBI Taxonomy" id="40348"/>
    <lineage>
        <taxon>Eukaryota</taxon>
        <taxon>Metazoa</taxon>
        <taxon>Ecdysozoa</taxon>
        <taxon>Nematoda</taxon>
        <taxon>Chromadorea</taxon>
        <taxon>Rhabditida</taxon>
        <taxon>Rhabditina</taxon>
        <taxon>Rhabditomorpha</taxon>
        <taxon>Strongyloidea</taxon>
        <taxon>Strongylidae</taxon>
        <taxon>Strongylus</taxon>
    </lineage>
</organism>
<proteinExistence type="predicted"/>
<keyword evidence="2" id="KW-1185">Reference proteome</keyword>
<protein>
    <submittedName>
        <fullName evidence="1">Uncharacterized protein</fullName>
    </submittedName>
</protein>
<evidence type="ECO:0000313" key="1">
    <source>
        <dbReference type="EMBL" id="VDM72433.1"/>
    </source>
</evidence>
<dbReference type="Proteomes" id="UP000270094">
    <property type="component" value="Unassembled WGS sequence"/>
</dbReference>
<reference evidence="1 2" key="1">
    <citation type="submission" date="2018-11" db="EMBL/GenBank/DDBJ databases">
        <authorList>
            <consortium name="Pathogen Informatics"/>
        </authorList>
    </citation>
    <scope>NUCLEOTIDE SEQUENCE [LARGE SCALE GENOMIC DNA]</scope>
</reference>
<dbReference type="AlphaFoldDB" id="A0A3P7IX10"/>
<gene>
    <name evidence="1" type="ORF">SVUK_LOCUS7431</name>
</gene>
<sequence>MVSLGYSMQTRVKCKGRYSFNIKMTKCVELRGLKYVRIYWQYNIINIQPSFFLSKVVAR</sequence>
<evidence type="ECO:0000313" key="2">
    <source>
        <dbReference type="Proteomes" id="UP000270094"/>
    </source>
</evidence>